<dbReference type="PANTHER" id="PTHR10907:SF47">
    <property type="entry name" value="REGUCALCIN"/>
    <property type="match status" value="1"/>
</dbReference>
<dbReference type="SUPFAM" id="SSF63829">
    <property type="entry name" value="Calcium-dependent phosphotriesterase"/>
    <property type="match status" value="1"/>
</dbReference>
<comment type="caution">
    <text evidence="3">The sequence shown here is derived from an EMBL/GenBank/DDBJ whole genome shotgun (WGS) entry which is preliminary data.</text>
</comment>
<evidence type="ECO:0000259" key="2">
    <source>
        <dbReference type="Pfam" id="PF08450"/>
    </source>
</evidence>
<dbReference type="InterPro" id="IPR013658">
    <property type="entry name" value="SGL"/>
</dbReference>
<comment type="similarity">
    <text evidence="1">Belongs to the SMP-30/CGR1 family.</text>
</comment>
<feature type="domain" description="SMP-30/Gluconolactonase/LRE-like region" evidence="2">
    <location>
        <begin position="31"/>
        <end position="287"/>
    </location>
</feature>
<dbReference type="PANTHER" id="PTHR10907">
    <property type="entry name" value="REGUCALCIN"/>
    <property type="match status" value="1"/>
</dbReference>
<sequence length="324" mass="34975">MAATPTTEASVWYSPEREEDRFLLEGPREVVVDGDGAVAWVNIQTAADATTGDIHVRFTDDEDDRFYLTAPARPGFMLPCARPNTVLVGLGKDLRTCDLSAGTWSDPLATIPDANPRTIINDGEIVPGGRAVVFGTKDTKFENTIAELYLYTVDDGKLTVLAGGHVCSNGKVFARDDRGLVLYDIDTPRKVVTKYRLDVDKRTLTEDGIAVDLRGRSDFPDGMCGCGDGTAIIAFYNPALAPAGRAVRYRLDTGELVEEWTTPGSPRVTCPLLVTRDGSVKLILTTATEGMPADMREQCPEAGSLFIADTTITKAPAAEIVQIV</sequence>
<evidence type="ECO:0000313" key="3">
    <source>
        <dbReference type="EMBL" id="OWK36523.1"/>
    </source>
</evidence>
<dbReference type="InterPro" id="IPR011042">
    <property type="entry name" value="6-blade_b-propeller_TolB-like"/>
</dbReference>
<dbReference type="Gene3D" id="2.120.10.30">
    <property type="entry name" value="TolB, C-terminal domain"/>
    <property type="match status" value="1"/>
</dbReference>
<dbReference type="GO" id="GO:0004341">
    <property type="term" value="F:gluconolactonase activity"/>
    <property type="evidence" value="ECO:0007669"/>
    <property type="project" value="TreeGrafter"/>
</dbReference>
<dbReference type="Pfam" id="PF08450">
    <property type="entry name" value="SGL"/>
    <property type="match status" value="1"/>
</dbReference>
<gene>
    <name evidence="3" type="ORF">FRUB_09086</name>
</gene>
<reference evidence="4" key="1">
    <citation type="submission" date="2017-06" db="EMBL/GenBank/DDBJ databases">
        <title>Genome analysis of Fimbriiglobus ruber SP5, the first member of the order Planctomycetales with confirmed chitinolytic capability.</title>
        <authorList>
            <person name="Ravin N.V."/>
            <person name="Rakitin A.L."/>
            <person name="Ivanova A.A."/>
            <person name="Beletsky A.V."/>
            <person name="Kulichevskaya I.S."/>
            <person name="Mardanov A.V."/>
            <person name="Dedysh S.N."/>
        </authorList>
    </citation>
    <scope>NUCLEOTIDE SEQUENCE [LARGE SCALE GENOMIC DNA]</scope>
    <source>
        <strain evidence="4">SP5</strain>
    </source>
</reference>
<protein>
    <submittedName>
        <fullName evidence="3">Gluconolactonase</fullName>
    </submittedName>
</protein>
<organism evidence="3 4">
    <name type="scientific">Fimbriiglobus ruber</name>
    <dbReference type="NCBI Taxonomy" id="1908690"/>
    <lineage>
        <taxon>Bacteria</taxon>
        <taxon>Pseudomonadati</taxon>
        <taxon>Planctomycetota</taxon>
        <taxon>Planctomycetia</taxon>
        <taxon>Gemmatales</taxon>
        <taxon>Gemmataceae</taxon>
        <taxon>Fimbriiglobus</taxon>
    </lineage>
</organism>
<keyword evidence="4" id="KW-1185">Reference proteome</keyword>
<dbReference type="EMBL" id="NIDE01000017">
    <property type="protein sequence ID" value="OWK36523.1"/>
    <property type="molecule type" value="Genomic_DNA"/>
</dbReference>
<dbReference type="Proteomes" id="UP000214646">
    <property type="component" value="Unassembled WGS sequence"/>
</dbReference>
<evidence type="ECO:0000313" key="4">
    <source>
        <dbReference type="Proteomes" id="UP000214646"/>
    </source>
</evidence>
<evidence type="ECO:0000256" key="1">
    <source>
        <dbReference type="ARBA" id="ARBA00008853"/>
    </source>
</evidence>
<dbReference type="AlphaFoldDB" id="A0A225D6B7"/>
<dbReference type="RefSeq" id="WP_088259508.1">
    <property type="nucleotide sequence ID" value="NZ_NIDE01000017.1"/>
</dbReference>
<dbReference type="GO" id="GO:0019853">
    <property type="term" value="P:L-ascorbic acid biosynthetic process"/>
    <property type="evidence" value="ECO:0007669"/>
    <property type="project" value="TreeGrafter"/>
</dbReference>
<dbReference type="OrthoDB" id="261885at2"/>
<accession>A0A225D6B7</accession>
<proteinExistence type="inferred from homology"/>
<dbReference type="GO" id="GO:0005509">
    <property type="term" value="F:calcium ion binding"/>
    <property type="evidence" value="ECO:0007669"/>
    <property type="project" value="TreeGrafter"/>
</dbReference>
<name>A0A225D6B7_9BACT</name>